<keyword evidence="3" id="KW-1185">Reference proteome</keyword>
<proteinExistence type="predicted"/>
<dbReference type="Proteomes" id="UP000001420">
    <property type="component" value="Chromosome"/>
</dbReference>
<dbReference type="SUPFAM" id="SSF103511">
    <property type="entry name" value="Chlorophyll a-b binding protein"/>
    <property type="match status" value="1"/>
</dbReference>
<organism evidence="2 3">
    <name type="scientific">Prochlorococcus marinus (strain SARG / CCMP1375 / SS120)</name>
    <dbReference type="NCBI Taxonomy" id="167539"/>
    <lineage>
        <taxon>Bacteria</taxon>
        <taxon>Bacillati</taxon>
        <taxon>Cyanobacteriota</taxon>
        <taxon>Cyanophyceae</taxon>
        <taxon>Synechococcales</taxon>
        <taxon>Prochlorococcaceae</taxon>
        <taxon>Prochlorococcus</taxon>
    </lineage>
</organism>
<accession>Q7VBC1</accession>
<protein>
    <submittedName>
        <fullName evidence="2">High light inducible protein hli7</fullName>
    </submittedName>
</protein>
<dbReference type="EMBL" id="AE017126">
    <property type="protein sequence ID" value="AAQ00221.1"/>
    <property type="molecule type" value="Genomic_DNA"/>
</dbReference>
<evidence type="ECO:0000256" key="1">
    <source>
        <dbReference type="SAM" id="Phobius"/>
    </source>
</evidence>
<dbReference type="PATRIC" id="fig|167539.5.peg.1231"/>
<gene>
    <name evidence="2" type="primary">hli7</name>
    <name evidence="2" type="ordered locus">Pro_1176</name>
</gene>
<dbReference type="KEGG" id="pma:Pro_1176"/>
<dbReference type="OrthoDB" id="488598at2"/>
<keyword evidence="1" id="KW-1133">Transmembrane helix</keyword>
<sequence length="69" mass="7497">MTSSAQAQITTESGNRQNMFPVEAQPQLVENYSGYIEDAEKANGRWAMIGFIALLGAYLTSGQIIPGIF</sequence>
<evidence type="ECO:0000313" key="2">
    <source>
        <dbReference type="EMBL" id="AAQ00221.1"/>
    </source>
</evidence>
<keyword evidence="1" id="KW-0812">Transmembrane</keyword>
<dbReference type="HOGENOM" id="CLU_171075_0_1_3"/>
<evidence type="ECO:0000313" key="3">
    <source>
        <dbReference type="Proteomes" id="UP000001420"/>
    </source>
</evidence>
<dbReference type="EnsemblBacteria" id="AAQ00221">
    <property type="protein sequence ID" value="AAQ00221"/>
    <property type="gene ID" value="Pro_1176"/>
</dbReference>
<reference evidence="2 3" key="1">
    <citation type="journal article" date="2003" name="Proc. Natl. Acad. Sci. U.S.A.">
        <title>Genome sequence of the cyanobacterium Prochlorococcus marinus SS120, a nearly minimal oxyphototrophic genome.</title>
        <authorList>
            <person name="Dufresne A."/>
            <person name="Salanoubat M."/>
            <person name="Partensky F."/>
            <person name="Artiguenave F."/>
            <person name="Axmann I.M."/>
            <person name="Barbe V."/>
            <person name="Duprat S."/>
            <person name="Galperin M.Y."/>
            <person name="Koonin E.V."/>
            <person name="Le Gall F."/>
            <person name="Makarova K.S."/>
            <person name="Ostrowski M."/>
            <person name="Oztas S."/>
            <person name="Robert C."/>
            <person name="Rogozin I.B."/>
            <person name="Scanlan D.J."/>
            <person name="Tandeau de Marsac N."/>
            <person name="Weissenbach J."/>
            <person name="Wincker P."/>
            <person name="Wolf Y.I."/>
            <person name="Hess W.R."/>
        </authorList>
    </citation>
    <scope>NUCLEOTIDE SEQUENCE [LARGE SCALE GENOMIC DNA]</scope>
    <source>
        <strain evidence="3">SARG / CCMP1375 / SS120</strain>
    </source>
</reference>
<dbReference type="AlphaFoldDB" id="Q7VBC1"/>
<dbReference type="eggNOG" id="ENOG5032YD8">
    <property type="taxonomic scope" value="Bacteria"/>
</dbReference>
<dbReference type="RefSeq" id="WP_011125328.1">
    <property type="nucleotide sequence ID" value="NC_005042.1"/>
</dbReference>
<dbReference type="STRING" id="167539.Pro_1176"/>
<name>Q7VBC1_PROMA</name>
<feature type="transmembrane region" description="Helical" evidence="1">
    <location>
        <begin position="46"/>
        <end position="65"/>
    </location>
</feature>
<keyword evidence="1" id="KW-0472">Membrane</keyword>